<reference evidence="1" key="2">
    <citation type="journal article" date="2023" name="Science">
        <title>Genomic signatures of disease resistance in endangered staghorn corals.</title>
        <authorList>
            <person name="Vollmer S.V."/>
            <person name="Selwyn J.D."/>
            <person name="Despard B.A."/>
            <person name="Roesel C.L."/>
        </authorList>
    </citation>
    <scope>NUCLEOTIDE SEQUENCE</scope>
    <source>
        <strain evidence="1">K2</strain>
    </source>
</reference>
<comment type="caution">
    <text evidence="1">The sequence shown here is derived from an EMBL/GenBank/DDBJ whole genome shotgun (WGS) entry which is preliminary data.</text>
</comment>
<evidence type="ECO:0000313" key="2">
    <source>
        <dbReference type="Proteomes" id="UP001249851"/>
    </source>
</evidence>
<accession>A0AAD9R7Q1</accession>
<sequence>MKGFTQLLGRNSFQLRTRKSKKSAIQGNGKREASSKEIGYIILGHELLPRLLLQSCEPAASYTCLSFLSPQVMSCYLGCYFSHANQRPLTPMSSVLPAVVGDIFIHSLTLKCPFSELNQRPFTPMSSVLSPVVGDIFIHSLTLKCPFSELNQRPFTPMSSVLSPVVGDIFIHSLTLKCPLSELSQRSLTL</sequence>
<keyword evidence="2" id="KW-1185">Reference proteome</keyword>
<dbReference type="Proteomes" id="UP001249851">
    <property type="component" value="Unassembled WGS sequence"/>
</dbReference>
<protein>
    <submittedName>
        <fullName evidence="1">Uncharacterized protein</fullName>
    </submittedName>
</protein>
<proteinExistence type="predicted"/>
<reference evidence="1" key="1">
    <citation type="journal article" date="2023" name="G3 (Bethesda)">
        <title>Whole genome assembly and annotation of the endangered Caribbean coral Acropora cervicornis.</title>
        <authorList>
            <person name="Selwyn J.D."/>
            <person name="Vollmer S.V."/>
        </authorList>
    </citation>
    <scope>NUCLEOTIDE SEQUENCE</scope>
    <source>
        <strain evidence="1">K2</strain>
    </source>
</reference>
<evidence type="ECO:0000313" key="1">
    <source>
        <dbReference type="EMBL" id="KAK2574539.1"/>
    </source>
</evidence>
<dbReference type="AlphaFoldDB" id="A0AAD9R7Q1"/>
<gene>
    <name evidence="1" type="ORF">P5673_000721</name>
</gene>
<dbReference type="EMBL" id="JARQWQ010000001">
    <property type="protein sequence ID" value="KAK2574539.1"/>
    <property type="molecule type" value="Genomic_DNA"/>
</dbReference>
<name>A0AAD9R7Q1_ACRCE</name>
<organism evidence="1 2">
    <name type="scientific">Acropora cervicornis</name>
    <name type="common">Staghorn coral</name>
    <dbReference type="NCBI Taxonomy" id="6130"/>
    <lineage>
        <taxon>Eukaryota</taxon>
        <taxon>Metazoa</taxon>
        <taxon>Cnidaria</taxon>
        <taxon>Anthozoa</taxon>
        <taxon>Hexacorallia</taxon>
        <taxon>Scleractinia</taxon>
        <taxon>Astrocoeniina</taxon>
        <taxon>Acroporidae</taxon>
        <taxon>Acropora</taxon>
    </lineage>
</organism>